<feature type="region of interest" description="Disordered" evidence="1">
    <location>
        <begin position="293"/>
        <end position="381"/>
    </location>
</feature>
<dbReference type="SUPFAM" id="SSF49313">
    <property type="entry name" value="Cadherin-like"/>
    <property type="match status" value="1"/>
</dbReference>
<organism evidence="2 3">
    <name type="scientific">Caenorhabditis japonica</name>
    <dbReference type="NCBI Taxonomy" id="281687"/>
    <lineage>
        <taxon>Eukaryota</taxon>
        <taxon>Metazoa</taxon>
        <taxon>Ecdysozoa</taxon>
        <taxon>Nematoda</taxon>
        <taxon>Chromadorea</taxon>
        <taxon>Rhabditida</taxon>
        <taxon>Rhabditina</taxon>
        <taxon>Rhabditomorpha</taxon>
        <taxon>Rhabditoidea</taxon>
        <taxon>Rhabditidae</taxon>
        <taxon>Peloderinae</taxon>
        <taxon>Caenorhabditis</taxon>
    </lineage>
</organism>
<feature type="compositionally biased region" description="Low complexity" evidence="1">
    <location>
        <begin position="496"/>
        <end position="511"/>
    </location>
</feature>
<dbReference type="Gene3D" id="2.60.40.60">
    <property type="entry name" value="Cadherins"/>
    <property type="match status" value="1"/>
</dbReference>
<evidence type="ECO:0000313" key="2">
    <source>
        <dbReference type="EnsemblMetazoa" id="CJA08272.1"/>
    </source>
</evidence>
<evidence type="ECO:0000256" key="1">
    <source>
        <dbReference type="SAM" id="MobiDB-lite"/>
    </source>
</evidence>
<feature type="region of interest" description="Disordered" evidence="1">
    <location>
        <begin position="496"/>
        <end position="520"/>
    </location>
</feature>
<protein>
    <recommendedName>
        <fullName evidence="4">Cadherin domain-containing protein</fullName>
    </recommendedName>
</protein>
<sequence>MLSPLQANQRHFSISVHRLHKWLMSLNFDFLSSQRINSTGPSETRYVAAFRNRESASFGGALWVRMPVPKVGANHKLKSIVDRGGSRPRELQAVQWISEEDGIEMLNWIDPGTSTTPQMIYELQFSNPDSTQEDLDPTFDQLQYRIEIPSQNLQPDSEIGLIEADGDDLTYFLYSPDNEKRFSVDSETGRIFYDSDEPLDNEQEYCVVLEARDPEGRVTRVPVAINNGGQRKDCVLFSTTSLTPFIHFGDYIPMPSTFSPRTIGTIAPVTIGTPITPIFPSLSPIVESTTTSTSASTTFEAEASEATEATTSSSEGTTSETFETFKTSEATISTTESTSSELTTSDTQSEKTTTFESLTTSESEGSTLTSEIPTPSEATDTTITFIDSTLETITSTMTFPIETTTFEDLLTSSASTGSTMLPTDFPIPSDNYITSTEETPDFPTPSEEVPLEPITTSYGPEIPFPTPPGGFVTSERTVMTSPDATLVPITTSESITTTELEEATVSTTETPTPKEEGTTTAEVTKVLPTDETTTEFVYTVSSDGTLEPITVTPTFQPPTNPSSSQPPQTEATWQTPIHVSSQEGIGESSTAPTFTTVSTTIDPNDVPDIDCSSTTAALSAYTKIICDLQGISKRRQRSQ</sequence>
<feature type="compositionally biased region" description="Polar residues" evidence="1">
    <location>
        <begin position="372"/>
        <end position="381"/>
    </location>
</feature>
<name>A0A8R1DQU0_CAEJA</name>
<dbReference type="AlphaFoldDB" id="A0A8R1DQU0"/>
<feature type="compositionally biased region" description="Low complexity" evidence="1">
    <location>
        <begin position="588"/>
        <end position="600"/>
    </location>
</feature>
<accession>A0A8R1DQU0</accession>
<dbReference type="Proteomes" id="UP000005237">
    <property type="component" value="Unassembled WGS sequence"/>
</dbReference>
<dbReference type="GO" id="GO:0016020">
    <property type="term" value="C:membrane"/>
    <property type="evidence" value="ECO:0007669"/>
    <property type="project" value="InterPro"/>
</dbReference>
<dbReference type="CDD" id="cd11304">
    <property type="entry name" value="Cadherin_repeat"/>
    <property type="match status" value="1"/>
</dbReference>
<feature type="compositionally biased region" description="Low complexity" evidence="1">
    <location>
        <begin position="293"/>
        <end position="371"/>
    </location>
</feature>
<dbReference type="EnsemblMetazoa" id="CJA08272.1">
    <property type="protein sequence ID" value="CJA08272.1"/>
    <property type="gene ID" value="WBGene00127476"/>
</dbReference>
<evidence type="ECO:0000313" key="3">
    <source>
        <dbReference type="Proteomes" id="UP000005237"/>
    </source>
</evidence>
<dbReference type="InterPro" id="IPR015919">
    <property type="entry name" value="Cadherin-like_sf"/>
</dbReference>
<proteinExistence type="predicted"/>
<evidence type="ECO:0008006" key="4">
    <source>
        <dbReference type="Google" id="ProtNLM"/>
    </source>
</evidence>
<feature type="region of interest" description="Disordered" evidence="1">
    <location>
        <begin position="551"/>
        <end position="606"/>
    </location>
</feature>
<keyword evidence="3" id="KW-1185">Reference proteome</keyword>
<reference evidence="2" key="2">
    <citation type="submission" date="2022-06" db="UniProtKB">
        <authorList>
            <consortium name="EnsemblMetazoa"/>
        </authorList>
    </citation>
    <scope>IDENTIFICATION</scope>
    <source>
        <strain evidence="2">DF5081</strain>
    </source>
</reference>
<dbReference type="GO" id="GO:0005509">
    <property type="term" value="F:calcium ion binding"/>
    <property type="evidence" value="ECO:0007669"/>
    <property type="project" value="InterPro"/>
</dbReference>
<feature type="compositionally biased region" description="Polar residues" evidence="1">
    <location>
        <begin position="570"/>
        <end position="583"/>
    </location>
</feature>
<reference evidence="3" key="1">
    <citation type="submission" date="2010-08" db="EMBL/GenBank/DDBJ databases">
        <authorList>
            <consortium name="Caenorhabditis japonica Sequencing Consortium"/>
            <person name="Wilson R.K."/>
        </authorList>
    </citation>
    <scope>NUCLEOTIDE SEQUENCE [LARGE SCALE GENOMIC DNA]</scope>
    <source>
        <strain evidence="3">DF5081</strain>
    </source>
</reference>